<dbReference type="OrthoDB" id="3181706at2"/>
<gene>
    <name evidence="9" type="ORF">EG850_06020</name>
</gene>
<keyword evidence="6 8" id="KW-1133">Transmembrane helix</keyword>
<dbReference type="Pfam" id="PF03591">
    <property type="entry name" value="AzlC"/>
    <property type="match status" value="1"/>
</dbReference>
<comment type="caution">
    <text evidence="9">The sequence shown here is derived from an EMBL/GenBank/DDBJ whole genome shotgun (WGS) entry which is preliminary data.</text>
</comment>
<evidence type="ECO:0000313" key="10">
    <source>
        <dbReference type="Proteomes" id="UP000274391"/>
    </source>
</evidence>
<comment type="subcellular location">
    <subcellularLocation>
        <location evidence="1">Cell membrane</location>
        <topology evidence="1">Multi-pass membrane protein</topology>
    </subcellularLocation>
</comment>
<dbReference type="GO" id="GO:0005886">
    <property type="term" value="C:plasma membrane"/>
    <property type="evidence" value="ECO:0007669"/>
    <property type="project" value="UniProtKB-SubCell"/>
</dbReference>
<feature type="transmembrane region" description="Helical" evidence="8">
    <location>
        <begin position="201"/>
        <end position="219"/>
    </location>
</feature>
<dbReference type="InterPro" id="IPR011606">
    <property type="entry name" value="Brnchd-chn_aa_trnsp_permease"/>
</dbReference>
<evidence type="ECO:0000256" key="5">
    <source>
        <dbReference type="ARBA" id="ARBA00022692"/>
    </source>
</evidence>
<keyword evidence="4" id="KW-1003">Cell membrane</keyword>
<evidence type="ECO:0000256" key="1">
    <source>
        <dbReference type="ARBA" id="ARBA00004651"/>
    </source>
</evidence>
<feature type="transmembrane region" description="Helical" evidence="8">
    <location>
        <begin position="61"/>
        <end position="85"/>
    </location>
</feature>
<evidence type="ECO:0000313" key="9">
    <source>
        <dbReference type="EMBL" id="RRJ86961.1"/>
    </source>
</evidence>
<dbReference type="PANTHER" id="PTHR34979:SF1">
    <property type="entry name" value="INNER MEMBRANE PROTEIN YGAZ"/>
    <property type="match status" value="1"/>
</dbReference>
<evidence type="ECO:0000256" key="2">
    <source>
        <dbReference type="ARBA" id="ARBA00010735"/>
    </source>
</evidence>
<keyword evidence="5 8" id="KW-0812">Transmembrane</keyword>
<evidence type="ECO:0000256" key="8">
    <source>
        <dbReference type="SAM" id="Phobius"/>
    </source>
</evidence>
<dbReference type="AlphaFoldDB" id="A0A3P3VVX7"/>
<dbReference type="Proteomes" id="UP000274391">
    <property type="component" value="Unassembled WGS sequence"/>
</dbReference>
<feature type="transmembrane region" description="Helical" evidence="8">
    <location>
        <begin position="91"/>
        <end position="122"/>
    </location>
</feature>
<feature type="transmembrane region" description="Helical" evidence="8">
    <location>
        <begin position="248"/>
        <end position="264"/>
    </location>
</feature>
<dbReference type="PANTHER" id="PTHR34979">
    <property type="entry name" value="INNER MEMBRANE PROTEIN YGAZ"/>
    <property type="match status" value="1"/>
</dbReference>
<evidence type="ECO:0000256" key="4">
    <source>
        <dbReference type="ARBA" id="ARBA00022475"/>
    </source>
</evidence>
<sequence length="271" mass="29288">MGGVERHDAHPCGARHAQLGGAARGEHNVWMPESPHLDTSRWRDAAWWPEFRKGLADGAPVFFAFLPLGLSFGMYGVALGLEWWWVTLTGLIIFAGSMEFLAVGMLVAGAPIASAATTALFVNSRHVFYGLSVPLERIRNPIARAYAIHALTDEAYAVLGSKPRDELTGPRMLAVGASTHFYWTASTTVGALAASLIPYDLSFMGFAMTALFVVLTLEALKQNREIGLFGAAVLIGLLGNLLAGELMLLLSLVVYFFVALIVVSRRRGRVA</sequence>
<evidence type="ECO:0000256" key="6">
    <source>
        <dbReference type="ARBA" id="ARBA00022989"/>
    </source>
</evidence>
<name>A0A3P3VVX7_9MICO</name>
<evidence type="ECO:0000256" key="3">
    <source>
        <dbReference type="ARBA" id="ARBA00022448"/>
    </source>
</evidence>
<proteinExistence type="inferred from homology"/>
<feature type="transmembrane region" description="Helical" evidence="8">
    <location>
        <begin position="226"/>
        <end position="242"/>
    </location>
</feature>
<keyword evidence="3" id="KW-0813">Transport</keyword>
<evidence type="ECO:0000256" key="7">
    <source>
        <dbReference type="ARBA" id="ARBA00023136"/>
    </source>
</evidence>
<keyword evidence="10" id="KW-1185">Reference proteome</keyword>
<dbReference type="GO" id="GO:1903785">
    <property type="term" value="P:L-valine transmembrane transport"/>
    <property type="evidence" value="ECO:0007669"/>
    <property type="project" value="TreeGrafter"/>
</dbReference>
<comment type="similarity">
    <text evidence="2">Belongs to the AzlC family.</text>
</comment>
<accession>A0A3P3VVX7</accession>
<protein>
    <submittedName>
        <fullName evidence="9">Branched-chain amino acid ABC transporter permease</fullName>
    </submittedName>
</protein>
<dbReference type="EMBL" id="RQVS01000006">
    <property type="protein sequence ID" value="RRJ86961.1"/>
    <property type="molecule type" value="Genomic_DNA"/>
</dbReference>
<keyword evidence="7 8" id="KW-0472">Membrane</keyword>
<reference evidence="9 10" key="1">
    <citation type="submission" date="2018-11" db="EMBL/GenBank/DDBJ databases">
        <title>YIM 102482-1 draft genome.</title>
        <authorList>
            <person name="Li G."/>
            <person name="Jiang Y."/>
        </authorList>
    </citation>
    <scope>NUCLEOTIDE SEQUENCE [LARGE SCALE GENOMIC DNA]</scope>
    <source>
        <strain evidence="9 10">YIM 102482-1</strain>
    </source>
</reference>
<organism evidence="9 10">
    <name type="scientific">Gulosibacter macacae</name>
    <dbReference type="NCBI Taxonomy" id="2488791"/>
    <lineage>
        <taxon>Bacteria</taxon>
        <taxon>Bacillati</taxon>
        <taxon>Actinomycetota</taxon>
        <taxon>Actinomycetes</taxon>
        <taxon>Micrococcales</taxon>
        <taxon>Microbacteriaceae</taxon>
        <taxon>Gulosibacter</taxon>
    </lineage>
</organism>